<dbReference type="EMBL" id="CAJDYZ010003236">
    <property type="protein sequence ID" value="CAD1469974.1"/>
    <property type="molecule type" value="Genomic_DNA"/>
</dbReference>
<evidence type="ECO:0000256" key="1">
    <source>
        <dbReference type="ARBA" id="ARBA00023117"/>
    </source>
</evidence>
<dbReference type="SUPFAM" id="SSF47370">
    <property type="entry name" value="Bromodomain"/>
    <property type="match status" value="1"/>
</dbReference>
<keyword evidence="1" id="KW-0103">Bromodomain</keyword>
<dbReference type="InterPro" id="IPR036427">
    <property type="entry name" value="Bromodomain-like_sf"/>
</dbReference>
<proteinExistence type="predicted"/>
<sequence length="227" mass="26645">MITQPWFQSWKTENGVDAKLLHRGVSVYAPTEYQHHHHPLHYHHNHYHNQNRHNYHHCYHFRFPSVITLIGTPKYGKESPSQAAMLSQDLGAYQQQLGFNSPVTQSEYDRYVGHKELKKKQKKKISNRHLLPPRSPSTEEHRVGVTSHSVSSLSPNRETRTCVLRKIAERTLFNDYWNTFFNQWRNVIHNNSFPVTDSIALGYPLITTNPTNFSTIKQKIDDNSYRN</sequence>
<gene>
    <name evidence="3" type="ORF">MHI_LOCUS170673</name>
</gene>
<feature type="compositionally biased region" description="Basic residues" evidence="2">
    <location>
        <begin position="117"/>
        <end position="127"/>
    </location>
</feature>
<name>A0A6V7GXF2_9HYME</name>
<dbReference type="AlphaFoldDB" id="A0A6V7GXF2"/>
<organism evidence="3 4">
    <name type="scientific">Heterotrigona itama</name>
    <dbReference type="NCBI Taxonomy" id="395501"/>
    <lineage>
        <taxon>Eukaryota</taxon>
        <taxon>Metazoa</taxon>
        <taxon>Ecdysozoa</taxon>
        <taxon>Arthropoda</taxon>
        <taxon>Hexapoda</taxon>
        <taxon>Insecta</taxon>
        <taxon>Pterygota</taxon>
        <taxon>Neoptera</taxon>
        <taxon>Endopterygota</taxon>
        <taxon>Hymenoptera</taxon>
        <taxon>Apocrita</taxon>
        <taxon>Aculeata</taxon>
        <taxon>Apoidea</taxon>
        <taxon>Anthophila</taxon>
        <taxon>Apidae</taxon>
        <taxon>Heterotrigona</taxon>
    </lineage>
</organism>
<dbReference type="Proteomes" id="UP000752696">
    <property type="component" value="Unassembled WGS sequence"/>
</dbReference>
<reference evidence="3" key="1">
    <citation type="submission" date="2020-07" db="EMBL/GenBank/DDBJ databases">
        <authorList>
            <person name="Nazaruddin N."/>
        </authorList>
    </citation>
    <scope>NUCLEOTIDE SEQUENCE</scope>
</reference>
<feature type="region of interest" description="Disordered" evidence="2">
    <location>
        <begin position="117"/>
        <end position="152"/>
    </location>
</feature>
<protein>
    <submittedName>
        <fullName evidence="3">Uncharacterized protein</fullName>
    </submittedName>
</protein>
<evidence type="ECO:0000256" key="2">
    <source>
        <dbReference type="SAM" id="MobiDB-lite"/>
    </source>
</evidence>
<keyword evidence="4" id="KW-1185">Reference proteome</keyword>
<evidence type="ECO:0000313" key="4">
    <source>
        <dbReference type="Proteomes" id="UP000752696"/>
    </source>
</evidence>
<comment type="caution">
    <text evidence="3">The sequence shown here is derived from an EMBL/GenBank/DDBJ whole genome shotgun (WGS) entry which is preliminary data.</text>
</comment>
<accession>A0A6V7GXF2</accession>
<evidence type="ECO:0000313" key="3">
    <source>
        <dbReference type="EMBL" id="CAD1469974.1"/>
    </source>
</evidence>